<keyword evidence="3 6" id="KW-0812">Transmembrane</keyword>
<dbReference type="PANTHER" id="PTHR43652:SF2">
    <property type="entry name" value="BASIC AMINO ACID ANTIPORTER YFCC-RELATED"/>
    <property type="match status" value="1"/>
</dbReference>
<evidence type="ECO:0000256" key="1">
    <source>
        <dbReference type="ARBA" id="ARBA00004651"/>
    </source>
</evidence>
<organism evidence="7 8">
    <name type="scientific">Thalassotalea agarivorans</name>
    <name type="common">Thalassomonas agarivorans</name>
    <dbReference type="NCBI Taxonomy" id="349064"/>
    <lineage>
        <taxon>Bacteria</taxon>
        <taxon>Pseudomonadati</taxon>
        <taxon>Pseudomonadota</taxon>
        <taxon>Gammaproteobacteria</taxon>
        <taxon>Alteromonadales</taxon>
        <taxon>Colwelliaceae</taxon>
        <taxon>Thalassotalea</taxon>
    </lineage>
</organism>
<evidence type="ECO:0000256" key="3">
    <source>
        <dbReference type="ARBA" id="ARBA00022692"/>
    </source>
</evidence>
<feature type="transmembrane region" description="Helical" evidence="6">
    <location>
        <begin position="468"/>
        <end position="488"/>
    </location>
</feature>
<keyword evidence="8" id="KW-1185">Reference proteome</keyword>
<dbReference type="PANTHER" id="PTHR43652">
    <property type="entry name" value="BASIC AMINO ACID ANTIPORTER YFCC-RELATED"/>
    <property type="match status" value="1"/>
</dbReference>
<feature type="transmembrane region" description="Helical" evidence="6">
    <location>
        <begin position="91"/>
        <end position="111"/>
    </location>
</feature>
<dbReference type="GO" id="GO:0005886">
    <property type="term" value="C:plasma membrane"/>
    <property type="evidence" value="ECO:0007669"/>
    <property type="project" value="UniProtKB-SubCell"/>
</dbReference>
<dbReference type="NCBIfam" id="NF008611">
    <property type="entry name" value="PRK11588.1"/>
    <property type="match status" value="1"/>
</dbReference>
<evidence type="ECO:0000256" key="5">
    <source>
        <dbReference type="ARBA" id="ARBA00023136"/>
    </source>
</evidence>
<sequence>MTQSSQDTAAKRMPDAFIILFFVVLVAAISTYFIPAGKFETTIDADTGKKVLVADSYQVVDDYQSVKVFADGDGVGFMNFAFEGMVSGDKWSSAIGVMIFIILTGGAFGIVMKTAAVDNGILALIKKTQHLNVLFIPILFVIFSLGGAIFGMGEEAIAFCIVLLPLMLAIGYDSITTVLVTYVATQIGFAASWMNPFSVAIAQGIADVPLMSGMQFRMVMWFVLTTIGVIFTMRYAAKIRKQPELSPNYLVDKQHKNTADKPQTQQYSWVDTAILLTFFAAILWVIYGVVSKGYYIPEIASQFFTMAVVIGFIAVLAKRLHVNEVADAFQQGAKDLLPAAMIVGMAKGIVIMLGGDQADQPSVLNTILHATGNTLSELPAMLSALFMFVFQSIFNFFIASGSGQAALTMPLMAPLSDIVGVNRQISVLAFQLGDGLTNLIIPTSASLIGCLGVARIEWLVWAKFIIKFMAVIMSSAMLFIILAVLINFS</sequence>
<feature type="transmembrane region" description="Helical" evidence="6">
    <location>
        <begin position="299"/>
        <end position="316"/>
    </location>
</feature>
<name>A0A1H9YGX4_THASX</name>
<dbReference type="Pfam" id="PF03606">
    <property type="entry name" value="DcuC"/>
    <property type="match status" value="1"/>
</dbReference>
<evidence type="ECO:0000256" key="2">
    <source>
        <dbReference type="ARBA" id="ARBA00022475"/>
    </source>
</evidence>
<feature type="transmembrane region" description="Helical" evidence="6">
    <location>
        <begin position="269"/>
        <end position="287"/>
    </location>
</feature>
<keyword evidence="2" id="KW-1003">Cell membrane</keyword>
<feature type="transmembrane region" description="Helical" evidence="6">
    <location>
        <begin position="218"/>
        <end position="237"/>
    </location>
</feature>
<dbReference type="EMBL" id="FOHK01000001">
    <property type="protein sequence ID" value="SES68247.1"/>
    <property type="molecule type" value="Genomic_DNA"/>
</dbReference>
<evidence type="ECO:0000256" key="4">
    <source>
        <dbReference type="ARBA" id="ARBA00022989"/>
    </source>
</evidence>
<feature type="transmembrane region" description="Helical" evidence="6">
    <location>
        <begin position="16"/>
        <end position="34"/>
    </location>
</feature>
<feature type="transmembrane region" description="Helical" evidence="6">
    <location>
        <begin position="187"/>
        <end position="206"/>
    </location>
</feature>
<reference evidence="7 8" key="1">
    <citation type="submission" date="2016-10" db="EMBL/GenBank/DDBJ databases">
        <authorList>
            <person name="de Groot N.N."/>
        </authorList>
    </citation>
    <scope>NUCLEOTIDE SEQUENCE [LARGE SCALE GENOMIC DNA]</scope>
    <source>
        <strain evidence="7 8">DSM 19706</strain>
    </source>
</reference>
<dbReference type="STRING" id="349064.SAMN05660429_00220"/>
<dbReference type="AlphaFoldDB" id="A0A1H9YGX4"/>
<dbReference type="RefSeq" id="WP_093326935.1">
    <property type="nucleotide sequence ID" value="NZ_AP027363.1"/>
</dbReference>
<keyword evidence="4 6" id="KW-1133">Transmembrane helix</keyword>
<dbReference type="Proteomes" id="UP000199308">
    <property type="component" value="Unassembled WGS sequence"/>
</dbReference>
<feature type="transmembrane region" description="Helical" evidence="6">
    <location>
        <begin position="378"/>
        <end position="399"/>
    </location>
</feature>
<accession>A0A1H9YGX4</accession>
<proteinExistence type="predicted"/>
<dbReference type="InterPro" id="IPR018385">
    <property type="entry name" value="C4_dicarb_anaerob_car-like"/>
</dbReference>
<gene>
    <name evidence="7" type="ORF">SAMN05660429_00220</name>
</gene>
<feature type="transmembrane region" description="Helical" evidence="6">
    <location>
        <begin position="336"/>
        <end position="355"/>
    </location>
</feature>
<evidence type="ECO:0000313" key="7">
    <source>
        <dbReference type="EMBL" id="SES68247.1"/>
    </source>
</evidence>
<feature type="transmembrane region" description="Helical" evidence="6">
    <location>
        <begin position="156"/>
        <end position="175"/>
    </location>
</feature>
<evidence type="ECO:0000313" key="8">
    <source>
        <dbReference type="Proteomes" id="UP000199308"/>
    </source>
</evidence>
<feature type="transmembrane region" description="Helical" evidence="6">
    <location>
        <begin position="131"/>
        <end position="150"/>
    </location>
</feature>
<keyword evidence="5 6" id="KW-0472">Membrane</keyword>
<dbReference type="OrthoDB" id="255482at2"/>
<evidence type="ECO:0000256" key="6">
    <source>
        <dbReference type="SAM" id="Phobius"/>
    </source>
</evidence>
<dbReference type="InterPro" id="IPR051679">
    <property type="entry name" value="DASS-Related_Transporters"/>
</dbReference>
<comment type="subcellular location">
    <subcellularLocation>
        <location evidence="1">Cell membrane</location>
        <topology evidence="1">Multi-pass membrane protein</topology>
    </subcellularLocation>
</comment>
<protein>
    <submittedName>
        <fullName evidence="7">Uncharacterized membrane protein YfcC, ion transporter superfamily</fullName>
    </submittedName>
</protein>